<proteinExistence type="predicted"/>
<reference evidence="2" key="1">
    <citation type="journal article" date="2014" name="Int. J. Syst. Evol. Microbiol.">
        <title>Complete genome sequence of Corynebacterium casei LMG S-19264T (=DSM 44701T), isolated from a smear-ripened cheese.</title>
        <authorList>
            <consortium name="US DOE Joint Genome Institute (JGI-PGF)"/>
            <person name="Walter F."/>
            <person name="Albersmeier A."/>
            <person name="Kalinowski J."/>
            <person name="Ruckert C."/>
        </authorList>
    </citation>
    <scope>NUCLEOTIDE SEQUENCE</scope>
    <source>
        <strain evidence="2">CGMCC 1.6333</strain>
    </source>
</reference>
<reference evidence="2" key="2">
    <citation type="submission" date="2020-09" db="EMBL/GenBank/DDBJ databases">
        <authorList>
            <person name="Sun Q."/>
            <person name="Zhou Y."/>
        </authorList>
    </citation>
    <scope>NUCLEOTIDE SEQUENCE</scope>
    <source>
        <strain evidence="2">CGMCC 1.6333</strain>
    </source>
</reference>
<evidence type="ECO:0000313" key="2">
    <source>
        <dbReference type="EMBL" id="GGM30315.1"/>
    </source>
</evidence>
<dbReference type="RefSeq" id="WP_117154133.1">
    <property type="nucleotide sequence ID" value="NZ_BMLG01000006.1"/>
</dbReference>
<feature type="transmembrane region" description="Helical" evidence="1">
    <location>
        <begin position="255"/>
        <end position="277"/>
    </location>
</feature>
<evidence type="ECO:0008006" key="4">
    <source>
        <dbReference type="Google" id="ProtNLM"/>
    </source>
</evidence>
<gene>
    <name evidence="2" type="ORF">GCM10011351_15570</name>
</gene>
<keyword evidence="3" id="KW-1185">Reference proteome</keyword>
<name>A0A917TPC1_9BACI</name>
<evidence type="ECO:0000313" key="3">
    <source>
        <dbReference type="Proteomes" id="UP000618460"/>
    </source>
</evidence>
<protein>
    <recommendedName>
        <fullName evidence="4">Glycerophosphoryl diester phosphodiesterase membrane domain-containing protein</fullName>
    </recommendedName>
</protein>
<feature type="transmembrane region" description="Helical" evidence="1">
    <location>
        <begin position="93"/>
        <end position="117"/>
    </location>
</feature>
<comment type="caution">
    <text evidence="2">The sequence shown here is derived from an EMBL/GenBank/DDBJ whole genome shotgun (WGS) entry which is preliminary data.</text>
</comment>
<keyword evidence="1" id="KW-1133">Transmembrane helix</keyword>
<accession>A0A917TPC1</accession>
<keyword evidence="1" id="KW-0472">Membrane</keyword>
<feature type="transmembrane region" description="Helical" evidence="1">
    <location>
        <begin position="30"/>
        <end position="48"/>
    </location>
</feature>
<feature type="transmembrane region" description="Helical" evidence="1">
    <location>
        <begin position="177"/>
        <end position="210"/>
    </location>
</feature>
<keyword evidence="1" id="KW-0812">Transmembrane</keyword>
<dbReference type="AlphaFoldDB" id="A0A917TPC1"/>
<dbReference type="PANTHER" id="PTHR33133">
    <property type="entry name" value="OS08G0107100 PROTEIN-RELATED"/>
    <property type="match status" value="1"/>
</dbReference>
<dbReference type="EMBL" id="BMLG01000006">
    <property type="protein sequence ID" value="GGM30315.1"/>
    <property type="molecule type" value="Genomic_DNA"/>
</dbReference>
<feature type="transmembrane region" description="Helical" evidence="1">
    <location>
        <begin position="231"/>
        <end position="249"/>
    </location>
</feature>
<dbReference type="Proteomes" id="UP000618460">
    <property type="component" value="Unassembled WGS sequence"/>
</dbReference>
<dbReference type="OrthoDB" id="2375893at2"/>
<feature type="transmembrane region" description="Helical" evidence="1">
    <location>
        <begin position="142"/>
        <end position="165"/>
    </location>
</feature>
<evidence type="ECO:0000256" key="1">
    <source>
        <dbReference type="SAM" id="Phobius"/>
    </source>
</evidence>
<dbReference type="PANTHER" id="PTHR33133:SF1">
    <property type="entry name" value="EXPRESSED PROTEIN-RELATED"/>
    <property type="match status" value="1"/>
</dbReference>
<sequence length="309" mass="34760">MSKIRLNEPKRIGEILDLTFQITKKHFSSLFLILFVFMGPVFLIQALTQLMSGRNFFRDLAEGENWIDQMIKTYDQTANQTAVTVETSFVEGFGGLFVGLLSLIFYPIASAAIFVLIKRLKDNESYTVGSVIKTAFSRFWPILWSSLLFGLIAFAIIFIPLMVVLTGALVTSMVNPITSIAFILLFLIGGFIGIGLLLTRWGFYLPAVLFDRVAPGLGKSWALTEKRTWKYFWIYIVLGLIMFVFNLAFDVPASFLGVSVLYTIIMNFVALITTLFFTVGHAVMYFDAEVRNTAGDLKGLIDDYQKTDS</sequence>
<organism evidence="2 3">
    <name type="scientific">Paraliobacillus quinghaiensis</name>
    <dbReference type="NCBI Taxonomy" id="470815"/>
    <lineage>
        <taxon>Bacteria</taxon>
        <taxon>Bacillati</taxon>
        <taxon>Bacillota</taxon>
        <taxon>Bacilli</taxon>
        <taxon>Bacillales</taxon>
        <taxon>Bacillaceae</taxon>
        <taxon>Paraliobacillus</taxon>
    </lineage>
</organism>